<evidence type="ECO:0000256" key="6">
    <source>
        <dbReference type="ARBA" id="ARBA00023065"/>
    </source>
</evidence>
<dbReference type="SUPFAM" id="SSF56935">
    <property type="entry name" value="Porins"/>
    <property type="match status" value="1"/>
</dbReference>
<sequence length="651" mass="69218">MRKYLFIGASLSSSGWAMAVPAAAQEVGEGCSGVVYEDGQPVSFVQGFCRAAEDVITVTATGTRSEIEDTGQAVTIVNRSEIEDIQGADLTRVLERAPGVTFSRNGGAGSFTGVRVRGAEAEQLLVVVDGVRVADPASPAGGYDFGNLLSQNVEKMDLLRGSNSTIWGSDAIGGVLAVTTRNLDGVTASAEYGSRETLSASATGGVSGDWGSFGVVASFYDTEGFSSAASGTEDDGFQQWAIASRGRANVSYAVSLFAGGSYSEGDLEIDGTPAPSFILTDTDEFQKTRQYSAFAGVSYDSGPLFLKAAYSLADTDRRNFNPAFGTAPGFTSDGHSDRVELRGEWRAIGPLIVSFGGESEWTSYITNFDALRHDTRISGAYTQLGIEFGGISGHLGVRHDDHARFGGATSFGADLSYEIVPDIRLRASVGEGFKAPTLFQLFSDFGNQALEAEQSTSFDLGIAWNDRNDRFYAGATLFKRDSENQIEFASCFGSADPICIDRPFGTYDNVGKVRAQGLEMELGANPSDRFGVRAVYSLTDTENRTPGSANQGNALARRPRHAVTVSADWLTPIAGFTLGGDVRMVSDSFDDAGNSNRLDGYQLVTLRGSLPIGNKVELFGRVENLFDQDYQTALGYGSPGRGAFAGARTRF</sequence>
<dbReference type="InterPro" id="IPR010917">
    <property type="entry name" value="TonB_rcpt_CS"/>
</dbReference>
<evidence type="ECO:0000256" key="1">
    <source>
        <dbReference type="ARBA" id="ARBA00004571"/>
    </source>
</evidence>
<dbReference type="InterPro" id="IPR037066">
    <property type="entry name" value="Plug_dom_sf"/>
</dbReference>
<keyword evidence="5 13" id="KW-0732">Signal</keyword>
<evidence type="ECO:0000256" key="10">
    <source>
        <dbReference type="PROSITE-ProRule" id="PRU01360"/>
    </source>
</evidence>
<protein>
    <submittedName>
        <fullName evidence="16">TonB-dependent receptor</fullName>
    </submittedName>
</protein>
<evidence type="ECO:0000256" key="2">
    <source>
        <dbReference type="ARBA" id="ARBA00022448"/>
    </source>
</evidence>
<feature type="chain" id="PRO_5026232812" evidence="13">
    <location>
        <begin position="20"/>
        <end position="651"/>
    </location>
</feature>
<keyword evidence="7 12" id="KW-0798">TonB box</keyword>
<dbReference type="Proteomes" id="UP000471435">
    <property type="component" value="Unassembled WGS sequence"/>
</dbReference>
<dbReference type="InterPro" id="IPR036942">
    <property type="entry name" value="Beta-barrel_TonB_sf"/>
</dbReference>
<dbReference type="GO" id="GO:0009279">
    <property type="term" value="C:cell outer membrane"/>
    <property type="evidence" value="ECO:0007669"/>
    <property type="project" value="UniProtKB-SubCell"/>
</dbReference>
<dbReference type="GO" id="GO:0015889">
    <property type="term" value="P:cobalamin transport"/>
    <property type="evidence" value="ECO:0007669"/>
    <property type="project" value="TreeGrafter"/>
</dbReference>
<evidence type="ECO:0000259" key="15">
    <source>
        <dbReference type="Pfam" id="PF07715"/>
    </source>
</evidence>
<keyword evidence="2 10" id="KW-0813">Transport</keyword>
<dbReference type="Gene3D" id="2.170.130.10">
    <property type="entry name" value="TonB-dependent receptor, plug domain"/>
    <property type="match status" value="1"/>
</dbReference>
<dbReference type="InterPro" id="IPR012910">
    <property type="entry name" value="Plug_dom"/>
</dbReference>
<keyword evidence="9 10" id="KW-0998">Cell outer membrane</keyword>
<evidence type="ECO:0000256" key="5">
    <source>
        <dbReference type="ARBA" id="ARBA00022729"/>
    </source>
</evidence>
<dbReference type="RefSeq" id="WP_160729543.1">
    <property type="nucleotide sequence ID" value="NZ_WTYP01000001.1"/>
</dbReference>
<feature type="domain" description="TonB-dependent receptor-like beta-barrel" evidence="14">
    <location>
        <begin position="271"/>
        <end position="625"/>
    </location>
</feature>
<comment type="caution">
    <text evidence="16">The sequence shown here is derived from an EMBL/GenBank/DDBJ whole genome shotgun (WGS) entry which is preliminary data.</text>
</comment>
<dbReference type="PANTHER" id="PTHR30069">
    <property type="entry name" value="TONB-DEPENDENT OUTER MEMBRANE RECEPTOR"/>
    <property type="match status" value="1"/>
</dbReference>
<feature type="signal peptide" evidence="13">
    <location>
        <begin position="1"/>
        <end position="19"/>
    </location>
</feature>
<dbReference type="CDD" id="cd01347">
    <property type="entry name" value="ligand_gated_channel"/>
    <property type="match status" value="1"/>
</dbReference>
<dbReference type="EMBL" id="WTYP01000001">
    <property type="protein sequence ID" value="MXP46292.1"/>
    <property type="molecule type" value="Genomic_DNA"/>
</dbReference>
<keyword evidence="16" id="KW-0675">Receptor</keyword>
<dbReference type="InterPro" id="IPR000531">
    <property type="entry name" value="Beta-barrel_TonB"/>
</dbReference>
<feature type="short sequence motif" description="TonB C-terminal box" evidence="11">
    <location>
        <begin position="634"/>
        <end position="651"/>
    </location>
</feature>
<evidence type="ECO:0000256" key="8">
    <source>
        <dbReference type="ARBA" id="ARBA00023136"/>
    </source>
</evidence>
<dbReference type="PROSITE" id="PS01156">
    <property type="entry name" value="TONB_DEPENDENT_REC_2"/>
    <property type="match status" value="1"/>
</dbReference>
<organism evidence="16 17">
    <name type="scientific">Pontixanthobacter luteolus</name>
    <dbReference type="NCBI Taxonomy" id="295089"/>
    <lineage>
        <taxon>Bacteria</taxon>
        <taxon>Pseudomonadati</taxon>
        <taxon>Pseudomonadota</taxon>
        <taxon>Alphaproteobacteria</taxon>
        <taxon>Sphingomonadales</taxon>
        <taxon>Erythrobacteraceae</taxon>
        <taxon>Pontixanthobacter</taxon>
    </lineage>
</organism>
<dbReference type="Pfam" id="PF00593">
    <property type="entry name" value="TonB_dep_Rec_b-barrel"/>
    <property type="match status" value="1"/>
</dbReference>
<accession>A0A6I4V2V4</accession>
<dbReference type="GO" id="GO:0006811">
    <property type="term" value="P:monoatomic ion transport"/>
    <property type="evidence" value="ECO:0007669"/>
    <property type="project" value="UniProtKB-KW"/>
</dbReference>
<comment type="subcellular location">
    <subcellularLocation>
        <location evidence="1 10">Cell outer membrane</location>
        <topology evidence="1 10">Multi-pass membrane protein</topology>
    </subcellularLocation>
</comment>
<evidence type="ECO:0000256" key="9">
    <source>
        <dbReference type="ARBA" id="ARBA00023237"/>
    </source>
</evidence>
<reference evidence="16 17" key="1">
    <citation type="submission" date="2019-12" db="EMBL/GenBank/DDBJ databases">
        <title>Genomic-based taxomic classification of the family Erythrobacteraceae.</title>
        <authorList>
            <person name="Xu L."/>
        </authorList>
    </citation>
    <scope>NUCLEOTIDE SEQUENCE [LARGE SCALE GENOMIC DNA]</scope>
    <source>
        <strain evidence="16 17">SW-109</strain>
    </source>
</reference>
<dbReference type="AlphaFoldDB" id="A0A6I4V2V4"/>
<gene>
    <name evidence="16" type="ORF">GRI43_02645</name>
</gene>
<keyword evidence="8 10" id="KW-0472">Membrane</keyword>
<dbReference type="PANTHER" id="PTHR30069:SF53">
    <property type="entry name" value="COLICIN I RECEPTOR-RELATED"/>
    <property type="match status" value="1"/>
</dbReference>
<evidence type="ECO:0000259" key="14">
    <source>
        <dbReference type="Pfam" id="PF00593"/>
    </source>
</evidence>
<evidence type="ECO:0000256" key="12">
    <source>
        <dbReference type="RuleBase" id="RU003357"/>
    </source>
</evidence>
<evidence type="ECO:0000256" key="11">
    <source>
        <dbReference type="PROSITE-ProRule" id="PRU10144"/>
    </source>
</evidence>
<feature type="domain" description="TonB-dependent receptor plug" evidence="15">
    <location>
        <begin position="67"/>
        <end position="175"/>
    </location>
</feature>
<proteinExistence type="inferred from homology"/>
<evidence type="ECO:0000313" key="17">
    <source>
        <dbReference type="Proteomes" id="UP000471435"/>
    </source>
</evidence>
<dbReference type="Pfam" id="PF07715">
    <property type="entry name" value="Plug"/>
    <property type="match status" value="1"/>
</dbReference>
<evidence type="ECO:0000256" key="3">
    <source>
        <dbReference type="ARBA" id="ARBA00022452"/>
    </source>
</evidence>
<comment type="similarity">
    <text evidence="10 12">Belongs to the TonB-dependent receptor family.</text>
</comment>
<keyword evidence="17" id="KW-1185">Reference proteome</keyword>
<keyword evidence="3 10" id="KW-1134">Transmembrane beta strand</keyword>
<evidence type="ECO:0000256" key="4">
    <source>
        <dbReference type="ARBA" id="ARBA00022692"/>
    </source>
</evidence>
<dbReference type="Gene3D" id="2.40.170.20">
    <property type="entry name" value="TonB-dependent receptor, beta-barrel domain"/>
    <property type="match status" value="1"/>
</dbReference>
<keyword evidence="6" id="KW-0406">Ion transport</keyword>
<name>A0A6I4V2V4_9SPHN</name>
<evidence type="ECO:0000256" key="13">
    <source>
        <dbReference type="SAM" id="SignalP"/>
    </source>
</evidence>
<dbReference type="OrthoDB" id="9796221at2"/>
<evidence type="ECO:0000256" key="7">
    <source>
        <dbReference type="ARBA" id="ARBA00023077"/>
    </source>
</evidence>
<evidence type="ECO:0000313" key="16">
    <source>
        <dbReference type="EMBL" id="MXP46292.1"/>
    </source>
</evidence>
<dbReference type="InterPro" id="IPR039426">
    <property type="entry name" value="TonB-dep_rcpt-like"/>
</dbReference>
<keyword evidence="4 10" id="KW-0812">Transmembrane</keyword>
<dbReference type="PROSITE" id="PS52016">
    <property type="entry name" value="TONB_DEPENDENT_REC_3"/>
    <property type="match status" value="1"/>
</dbReference>